<name>A0A182MZ05_9DIPT</name>
<feature type="domain" description="Peptidase S1" evidence="24">
    <location>
        <begin position="46"/>
        <end position="270"/>
    </location>
</feature>
<dbReference type="Gene3D" id="2.40.10.10">
    <property type="entry name" value="Trypsin-like serine proteases"/>
    <property type="match status" value="5"/>
</dbReference>
<dbReference type="GO" id="GO:0005524">
    <property type="term" value="F:ATP binding"/>
    <property type="evidence" value="ECO:0007669"/>
    <property type="project" value="UniProtKB-KW"/>
</dbReference>
<keyword evidence="15" id="KW-0030">Aminoacyl-tRNA synthetase</keyword>
<dbReference type="FunFam" id="2.40.10.10:FF:000077">
    <property type="entry name" value="Predicted protein"/>
    <property type="match status" value="5"/>
</dbReference>
<dbReference type="Gene3D" id="3.40.50.620">
    <property type="entry name" value="HUPs"/>
    <property type="match status" value="1"/>
</dbReference>
<dbReference type="GO" id="GO:0004252">
    <property type="term" value="F:serine-type endopeptidase activity"/>
    <property type="evidence" value="ECO:0007669"/>
    <property type="project" value="UniProtKB-EC"/>
</dbReference>
<evidence type="ECO:0000313" key="26">
    <source>
        <dbReference type="Proteomes" id="UP000075884"/>
    </source>
</evidence>
<dbReference type="Proteomes" id="UP000075884">
    <property type="component" value="Unassembled WGS sequence"/>
</dbReference>
<proteinExistence type="inferred from homology"/>
<keyword evidence="26" id="KW-1185">Reference proteome</keyword>
<dbReference type="InterPro" id="IPR014729">
    <property type="entry name" value="Rossmann-like_a/b/a_fold"/>
</dbReference>
<dbReference type="InterPro" id="IPR001254">
    <property type="entry name" value="Trypsin_dom"/>
</dbReference>
<evidence type="ECO:0000256" key="16">
    <source>
        <dbReference type="ARBA" id="ARBA00023157"/>
    </source>
</evidence>
<dbReference type="NCBIfam" id="TIGR00395">
    <property type="entry name" value="leuS_arch"/>
    <property type="match status" value="1"/>
</dbReference>
<keyword evidence="14" id="KW-0865">Zymogen</keyword>
<dbReference type="GO" id="GO:0006429">
    <property type="term" value="P:leucyl-tRNA aminoacylation"/>
    <property type="evidence" value="ECO:0007669"/>
    <property type="project" value="InterPro"/>
</dbReference>
<evidence type="ECO:0000256" key="17">
    <source>
        <dbReference type="ARBA" id="ARBA00024195"/>
    </source>
</evidence>
<dbReference type="InterPro" id="IPR009008">
    <property type="entry name" value="Val/Leu/Ile-tRNA-synth_edit"/>
</dbReference>
<dbReference type="VEuPathDB" id="VectorBase:ADIR000610"/>
<dbReference type="Pfam" id="PF22947">
    <property type="entry name" value="ULD_3"/>
    <property type="match status" value="1"/>
</dbReference>
<feature type="compositionally biased region" description="Basic and acidic residues" evidence="22">
    <location>
        <begin position="1464"/>
        <end position="1475"/>
    </location>
</feature>
<dbReference type="SUPFAM" id="SSF50677">
    <property type="entry name" value="ValRS/IleRS/LeuRS editing domain"/>
    <property type="match status" value="1"/>
</dbReference>
<dbReference type="PROSITE" id="PS00134">
    <property type="entry name" value="TRYPSIN_HIS"/>
    <property type="match status" value="5"/>
</dbReference>
<evidence type="ECO:0000256" key="3">
    <source>
        <dbReference type="ARBA" id="ARBA00013164"/>
    </source>
</evidence>
<dbReference type="PROSITE" id="PS00135">
    <property type="entry name" value="TRYPSIN_SER"/>
    <property type="match status" value="4"/>
</dbReference>
<evidence type="ECO:0000259" key="24">
    <source>
        <dbReference type="PROSITE" id="PS50240"/>
    </source>
</evidence>
<dbReference type="CDD" id="cd00190">
    <property type="entry name" value="Tryp_SPc"/>
    <property type="match status" value="5"/>
</dbReference>
<feature type="domain" description="Peptidase S1" evidence="24">
    <location>
        <begin position="306"/>
        <end position="531"/>
    </location>
</feature>
<evidence type="ECO:0000256" key="6">
    <source>
        <dbReference type="ARBA" id="ARBA00022670"/>
    </source>
</evidence>
<comment type="similarity">
    <text evidence="2">Belongs to the class-I aminoacyl-tRNA synthetase family.</text>
</comment>
<dbReference type="PANTHER" id="PTHR45794">
    <property type="entry name" value="LEUCYL-TRNA SYNTHETASE"/>
    <property type="match status" value="1"/>
</dbReference>
<evidence type="ECO:0000256" key="23">
    <source>
        <dbReference type="SAM" id="SignalP"/>
    </source>
</evidence>
<dbReference type="SUPFAM" id="SSF50494">
    <property type="entry name" value="Trypsin-like serine proteases"/>
    <property type="match status" value="5"/>
</dbReference>
<dbReference type="STRING" id="7168.A0A182MZ05"/>
<accession>A0A182MZ05</accession>
<evidence type="ECO:0000256" key="22">
    <source>
        <dbReference type="SAM" id="MobiDB-lite"/>
    </source>
</evidence>
<evidence type="ECO:0000256" key="15">
    <source>
        <dbReference type="ARBA" id="ARBA00023146"/>
    </source>
</evidence>
<evidence type="ECO:0000256" key="11">
    <source>
        <dbReference type="ARBA" id="ARBA00022825"/>
    </source>
</evidence>
<dbReference type="SUPFAM" id="SSF47323">
    <property type="entry name" value="Anticodon-binding domain of a subclass of class I aminoacyl-tRNA synthetases"/>
    <property type="match status" value="1"/>
</dbReference>
<feature type="chain" id="PRO_5008129052" description="Leucyl-tRNA synthetase" evidence="23">
    <location>
        <begin position="24"/>
        <end position="2526"/>
    </location>
</feature>
<feature type="signal peptide" evidence="23">
    <location>
        <begin position="1"/>
        <end position="23"/>
    </location>
</feature>
<evidence type="ECO:0000256" key="19">
    <source>
        <dbReference type="ARBA" id="ARBA00038868"/>
    </source>
</evidence>
<dbReference type="InterPro" id="IPR002300">
    <property type="entry name" value="aa-tRNA-synth_Ia"/>
</dbReference>
<dbReference type="EnsemblMetazoa" id="ADIR000610-RA">
    <property type="protein sequence ID" value="ADIR000610-PA"/>
    <property type="gene ID" value="ADIR000610"/>
</dbReference>
<reference evidence="26" key="1">
    <citation type="submission" date="2013-03" db="EMBL/GenBank/DDBJ databases">
        <title>The Genome Sequence of Anopheles dirus WRAIR2.</title>
        <authorList>
            <consortium name="The Broad Institute Genomics Platform"/>
            <person name="Neafsey D.E."/>
            <person name="Walton C."/>
            <person name="Walker B."/>
            <person name="Young S.K."/>
            <person name="Zeng Q."/>
            <person name="Gargeya S."/>
            <person name="Fitzgerald M."/>
            <person name="Haas B."/>
            <person name="Abouelleil A."/>
            <person name="Allen A.W."/>
            <person name="Alvarado L."/>
            <person name="Arachchi H.M."/>
            <person name="Berlin A.M."/>
            <person name="Chapman S.B."/>
            <person name="Gainer-Dewar J."/>
            <person name="Goldberg J."/>
            <person name="Griggs A."/>
            <person name="Gujja S."/>
            <person name="Hansen M."/>
            <person name="Howarth C."/>
            <person name="Imamovic A."/>
            <person name="Ireland A."/>
            <person name="Larimer J."/>
            <person name="McCowan C."/>
            <person name="Murphy C."/>
            <person name="Pearson M."/>
            <person name="Poon T.W."/>
            <person name="Priest M."/>
            <person name="Roberts A."/>
            <person name="Saif S."/>
            <person name="Shea T."/>
            <person name="Sisk P."/>
            <person name="Sykes S."/>
            <person name="Wortman J."/>
            <person name="Nusbaum C."/>
            <person name="Birren B."/>
        </authorList>
    </citation>
    <scope>NUCLEOTIDE SEQUENCE [LARGE SCALE GENOMIC DNA]</scope>
    <source>
        <strain evidence="26">WRAIR2</strain>
    </source>
</reference>
<evidence type="ECO:0000256" key="14">
    <source>
        <dbReference type="ARBA" id="ARBA00023145"/>
    </source>
</evidence>
<keyword evidence="13" id="KW-0648">Protein biosynthesis</keyword>
<dbReference type="Pfam" id="PF24810">
    <property type="entry name" value="RBD_LARS1"/>
    <property type="match status" value="1"/>
</dbReference>
<keyword evidence="9" id="KW-0222">Digestion</keyword>
<comment type="similarity">
    <text evidence="17">Belongs to the peptidase S1 family. CLIP subfamily.</text>
</comment>
<dbReference type="GO" id="GO:0005576">
    <property type="term" value="C:extracellular region"/>
    <property type="evidence" value="ECO:0007669"/>
    <property type="project" value="UniProtKB-SubCell"/>
</dbReference>
<dbReference type="SUPFAM" id="SSF52374">
    <property type="entry name" value="Nucleotidylyl transferase"/>
    <property type="match status" value="1"/>
</dbReference>
<dbReference type="GO" id="GO:0002161">
    <property type="term" value="F:aminoacyl-tRNA deacylase activity"/>
    <property type="evidence" value="ECO:0007669"/>
    <property type="project" value="InterPro"/>
</dbReference>
<dbReference type="InterPro" id="IPR004493">
    <property type="entry name" value="Leu-tRNA-synth_Ia_arc/euk"/>
</dbReference>
<dbReference type="GO" id="GO:0007586">
    <property type="term" value="P:digestion"/>
    <property type="evidence" value="ECO:0007669"/>
    <property type="project" value="UniProtKB-KW"/>
</dbReference>
<dbReference type="Pfam" id="PF00133">
    <property type="entry name" value="tRNA-synt_1"/>
    <property type="match status" value="2"/>
</dbReference>
<evidence type="ECO:0000256" key="18">
    <source>
        <dbReference type="ARBA" id="ARBA00030520"/>
    </source>
</evidence>
<dbReference type="GO" id="GO:0004823">
    <property type="term" value="F:leucine-tRNA ligase activity"/>
    <property type="evidence" value="ECO:0007669"/>
    <property type="project" value="UniProtKB-EC"/>
</dbReference>
<evidence type="ECO:0000313" key="25">
    <source>
        <dbReference type="EnsemblMetazoa" id="ADIR000610-PA"/>
    </source>
</evidence>
<dbReference type="PANTHER" id="PTHR45794:SF1">
    <property type="entry name" value="LEUCINE--TRNA LIGASE, CYTOPLASMIC"/>
    <property type="match status" value="1"/>
</dbReference>
<dbReference type="FunFam" id="1.10.730.10:FF:000020">
    <property type="entry name" value="Leucine--tRNA ligase cytoplasmic"/>
    <property type="match status" value="1"/>
</dbReference>
<evidence type="ECO:0000256" key="9">
    <source>
        <dbReference type="ARBA" id="ARBA00022757"/>
    </source>
</evidence>
<dbReference type="InterPro" id="IPR001412">
    <property type="entry name" value="aa-tRNA-synth_I_CS"/>
</dbReference>
<keyword evidence="4" id="KW-0964">Secreted</keyword>
<keyword evidence="5" id="KW-0436">Ligase</keyword>
<feature type="domain" description="Peptidase S1" evidence="24">
    <location>
        <begin position="581"/>
        <end position="806"/>
    </location>
</feature>
<feature type="domain" description="Peptidase S1" evidence="24">
    <location>
        <begin position="1112"/>
        <end position="1337"/>
    </location>
</feature>
<keyword evidence="11 21" id="KW-0720">Serine protease</keyword>
<keyword evidence="12" id="KW-0067">ATP-binding</keyword>
<dbReference type="EC" id="3.4.21.4" evidence="19"/>
<sequence length="2526" mass="278591">MPNQTAIILTLLLAVVASVEVQAEHRHRFVRPSFLPRPRFLVKPRIIGGFEIDISQVPYQVSLQYEQEHTCGGCILSSKWVVTAAHCIGDEPADKFSVRVGSSEHAAGGTVVKVAHVVSHPKYSSSNTNNDIALLELARELTFGRTVQPIALPEQDEPVEDGTMCTVSGWGLIADGVEATGLPRFLRAVNVPTVNQQECHEAYGNLYGGITDQMLCAGYKQGGKDTCRRDSGGPLVAGEKLIGIISWGAGCGVENYPGVYVRVASMRDWILVACAQAQASQRHRLVRPVPLPRFFPRPSLPVGARIVGGFEIDVSETPYQVSLQYVKRHRCGGSVLSSKWVLTAAHCTDEIAASSLSVRLGSSKHASEGTVVSVARIVQHPSYDPDTIDYDYALLELESELTLNDTVQPIALPEQDESVEDGTMTTVSGWGNTQSSSESNAILRAANVPTVNQKECSKAYRKFGGVTDRMLCAGYQQGGKDACQGDSGGPLAADGKLVGVVSWGSGCAEPGYPGVYARVAYVRDWIRENSGMSNKIAILLAVLIAVVACAQAQASQRHRLVRPVPLPRFFPRPSFPVGARIVGGFEVDVSDTPYQVSLQYKTSHRCGGSVLSSKWVLTAAHCTDQIAVSSLAVRLGSSRHASEGNVVPVARVVQHPSYEPSTTDYDYALLELASELTFSDKVQPVALPEQDEPVEDGTMTTVSGWGNTQSPVESNDVLRAANVPTVNQEECDEAYSGFSGVTDRMLCAGYEKGGKDACQGDSGGPLVADGKLVGVVSWGYGCAKVGYPGVYARVAYVRDWMSNKIAILLAVLVAVVACAQAQADQRPRFIRPLPRLSLRPRYGVGSRIVGGFEIDVSDAPYQVSLQYNNRHNCGGSVLNSKWVLTAAHCTDGASASSLTVRLGSSKHASGGTVVRVARVVQHPGFDYSNIDYDYSLLELEGELGFSHEVQPVALPEQDEPVEDGTMTTVSGWGNTQSPVESNAVLRAAYVPTVNQKECDKAYSSFGGVTDRMLCAGYQQGGKDACQGDSGGPLVADGKLVGVVSWGFGCAQAGYPGVYSRVASVRDWVLTIVLTLLILAVAGALGQAAEQRSQLLQSLSELIPNLPYSGPRIVGGFEIDISAVPYQVSLQYYNQHRCGGSVLARKWVITAAHCTQGITASSLSVRAGSSRHASGGAVVRVARVIQHPGYNDDTIDYDYALLELRNQLTLSDKVQPVKLPEQDEPVEDGTMATVSGWGSTHSPTESTSLLRAANVPSVNQQRCNEAYQRFGGVTDRMLCAGYQQGGKDACQGDSGGPLVAQGKLVGVVSWGYSCALAGYPGVYSRVASVRDWVRENSGANERKGTFKVEYLQKIERDIQERWQRDKVYDVDAPKEARVRDDEKFLVTFPYPYMNGRLHLGHAFSLSKAEFAVRYHRLKGRRVLFPLGFHCTGMPIKACADKLKREIELYGCPPVFPREEATVVEQPEERDVVPKDKSKGKKSKATAKAGTAKFQWQIMQSLGLTDAEIAKFAETDHWLEYFPPLAIRDLKELGTHIDWRRTFITTDANPFYDSFVRWQFNHLKARGKIMYGKRHTIYSPKDGQPCMDHDRSSGEGVGPQEYTLIKMKVTGAMPKQLATVAGKRPVYLVCGTLRPETMYGQTNCWVHPDIKYIAFETAKQEVWVCTRRAARNMSYQGFTAVEGELRELAELVGQDIMGLKLSAPLTSNKVIYTLPMLSIKEDKGTGIVTSVPSDSPDDYAALVDLQKKQPFREKYGIADEMVLPYAPIPIIDVPGLGNLCAVHAYEKFKIQSQNDREKLTEAKELVYLKGFYDGVMLVGDHKGKKVQDVKKDLKQYLIDRNEADVYYEPEKTIMSRSGDVCVVALCNQWYLNYGEEVWQKQTTDHLRTMELFHEEVSRNFEHCLDWLHEYACSRTYGLGTKLPWDQQWLIESLSDSTIYMAFYTVAHLLQAGSFRGEKPSPLGIKAEDMTPEVWDYIFFANAKPPAKGRVKRDALDQLKREFNFWYPVDLRVSGKDLIQNHLTFFLYNHVAIWPQEPTKWPKGVRCNGHLLLNSAKMSKSDGNFLTLYESIAKFSADGTRLCLADAGDSIEDANFVVANADAGILRLYTFIEWVKETLASKPLLRKGPEDTCFNDQVFASEMNLLTRQTDEYFRKMLFKEALRTGFFEFQTARDKYRELCGEAGMHANLVLEFIRRQALLIAPICPHVAEHIWCDLLGHKSSILHAAWPAVGAIDERKIKCSAYLMEAAHSFRLALKNATQQKVGGGGGKAPPKPALAAKPSDGTIWVAKTYPPWQSCVLDTMRELYERQGSLPDNKLIATELGQKELLKKYMKRVMPFAQMVRERVEAVGGPGKTAMDVTLDFDEREVLSTNAEYLRNTLELDTLTLRYTDEPDTPEKMREEVRPGVPFIVFTVKPFVTVTVENPVERSGLFTVTMNLCDGDTSKTLKEKLAKQIGFKADLSALEIMRYEDPVMGPRSLPTFQDFRTGKVTIEEGDFKVEMEKKQVLLSNGSFKDLNIGTHFIYIIN</sequence>
<dbReference type="PROSITE" id="PS50240">
    <property type="entry name" value="TRYPSIN_DOM"/>
    <property type="match status" value="5"/>
</dbReference>
<comment type="subcellular location">
    <subcellularLocation>
        <location evidence="1">Secreted</location>
    </subcellularLocation>
</comment>
<dbReference type="InterPro" id="IPR033116">
    <property type="entry name" value="TRYPSIN_SER"/>
</dbReference>
<dbReference type="PRINTS" id="PR00722">
    <property type="entry name" value="CHYMOTRYPSIN"/>
</dbReference>
<dbReference type="CDD" id="cd07959">
    <property type="entry name" value="Anticodon_Ia_Leu_AEc"/>
    <property type="match status" value="1"/>
</dbReference>
<dbReference type="InterPro" id="IPR001314">
    <property type="entry name" value="Peptidase_S1A"/>
</dbReference>
<dbReference type="SMART" id="SM00020">
    <property type="entry name" value="Tryp_SPc"/>
    <property type="match status" value="5"/>
</dbReference>
<protein>
    <recommendedName>
        <fullName evidence="18">Leucyl-tRNA synthetase</fullName>
        <ecNumber evidence="19">3.4.21.4</ecNumber>
        <ecNumber evidence="3">6.1.1.4</ecNumber>
    </recommendedName>
</protein>
<evidence type="ECO:0000256" key="4">
    <source>
        <dbReference type="ARBA" id="ARBA00022525"/>
    </source>
</evidence>
<organism evidence="25 26">
    <name type="scientific">Anopheles dirus</name>
    <dbReference type="NCBI Taxonomy" id="7168"/>
    <lineage>
        <taxon>Eukaryota</taxon>
        <taxon>Metazoa</taxon>
        <taxon>Ecdysozoa</taxon>
        <taxon>Arthropoda</taxon>
        <taxon>Hexapoda</taxon>
        <taxon>Insecta</taxon>
        <taxon>Pterygota</taxon>
        <taxon>Neoptera</taxon>
        <taxon>Endopterygota</taxon>
        <taxon>Diptera</taxon>
        <taxon>Nematocera</taxon>
        <taxon>Culicoidea</taxon>
        <taxon>Culicidae</taxon>
        <taxon>Anophelinae</taxon>
        <taxon>Anopheles</taxon>
    </lineage>
</organism>
<keyword evidence="8" id="KW-0547">Nucleotide-binding</keyword>
<dbReference type="PROSITE" id="PS00178">
    <property type="entry name" value="AA_TRNA_LIGASE_I"/>
    <property type="match status" value="1"/>
</dbReference>
<evidence type="ECO:0000256" key="1">
    <source>
        <dbReference type="ARBA" id="ARBA00004613"/>
    </source>
</evidence>
<dbReference type="InterPro" id="IPR055416">
    <property type="entry name" value="RBD_LARS1"/>
</dbReference>
<feature type="region of interest" description="Disordered" evidence="22">
    <location>
        <begin position="1464"/>
        <end position="1484"/>
    </location>
</feature>
<evidence type="ECO:0000256" key="2">
    <source>
        <dbReference type="ARBA" id="ARBA00005594"/>
    </source>
</evidence>
<feature type="domain" description="Peptidase S1" evidence="24">
    <location>
        <begin position="848"/>
        <end position="1073"/>
    </location>
</feature>
<evidence type="ECO:0000256" key="5">
    <source>
        <dbReference type="ARBA" id="ARBA00022598"/>
    </source>
</evidence>
<dbReference type="InterPro" id="IPR009080">
    <property type="entry name" value="tRNAsynth_Ia_anticodon-bd"/>
</dbReference>
<dbReference type="Gene3D" id="3.90.740.10">
    <property type="entry name" value="Valyl/Leucyl/Isoleucyl-tRNA synthetase, editing domain"/>
    <property type="match status" value="1"/>
</dbReference>
<dbReference type="InterPro" id="IPR013155">
    <property type="entry name" value="M/V/L/I-tRNA-synth_anticd-bd"/>
</dbReference>
<dbReference type="Gene3D" id="1.10.730.10">
    <property type="entry name" value="Isoleucyl-tRNA Synthetase, Domain 1"/>
    <property type="match status" value="1"/>
</dbReference>
<dbReference type="InterPro" id="IPR043504">
    <property type="entry name" value="Peptidase_S1_PA_chymotrypsin"/>
</dbReference>
<dbReference type="InterPro" id="IPR054509">
    <property type="entry name" value="LARS1_ULD"/>
</dbReference>
<dbReference type="EC" id="6.1.1.4" evidence="3"/>
<evidence type="ECO:0000256" key="12">
    <source>
        <dbReference type="ARBA" id="ARBA00022840"/>
    </source>
</evidence>
<dbReference type="FunFam" id="3.90.740.10:FF:000001">
    <property type="entry name" value="Leucine--tRNA ligase, cytoplasmic"/>
    <property type="match status" value="1"/>
</dbReference>
<keyword evidence="16" id="KW-1015">Disulfide bond</keyword>
<keyword evidence="7 23" id="KW-0732">Signal</keyword>
<evidence type="ECO:0000256" key="21">
    <source>
        <dbReference type="RuleBase" id="RU363034"/>
    </source>
</evidence>
<dbReference type="Pfam" id="PF08264">
    <property type="entry name" value="Anticodon_1"/>
    <property type="match status" value="1"/>
</dbReference>
<evidence type="ECO:0000256" key="13">
    <source>
        <dbReference type="ARBA" id="ARBA00022917"/>
    </source>
</evidence>
<reference evidence="25" key="2">
    <citation type="submission" date="2020-05" db="UniProtKB">
        <authorList>
            <consortium name="EnsemblMetazoa"/>
        </authorList>
    </citation>
    <scope>IDENTIFICATION</scope>
    <source>
        <strain evidence="25">WRAIR2</strain>
    </source>
</reference>
<dbReference type="GO" id="GO:0006508">
    <property type="term" value="P:proteolysis"/>
    <property type="evidence" value="ECO:0007669"/>
    <property type="project" value="UniProtKB-KW"/>
</dbReference>
<keyword evidence="6 21" id="KW-0645">Protease</keyword>
<evidence type="ECO:0000256" key="20">
    <source>
        <dbReference type="ARBA" id="ARBA00047469"/>
    </source>
</evidence>
<evidence type="ECO:0000256" key="7">
    <source>
        <dbReference type="ARBA" id="ARBA00022729"/>
    </source>
</evidence>
<keyword evidence="10 21" id="KW-0378">Hydrolase</keyword>
<dbReference type="InterPro" id="IPR018114">
    <property type="entry name" value="TRYPSIN_HIS"/>
</dbReference>
<evidence type="ECO:0000256" key="8">
    <source>
        <dbReference type="ARBA" id="ARBA00022741"/>
    </source>
</evidence>
<dbReference type="InterPro" id="IPR009003">
    <property type="entry name" value="Peptidase_S1_PA"/>
</dbReference>
<comment type="catalytic activity">
    <reaction evidence="20">
        <text>tRNA(Leu) + L-leucine + ATP = L-leucyl-tRNA(Leu) + AMP + diphosphate</text>
        <dbReference type="Rhea" id="RHEA:11688"/>
        <dbReference type="Rhea" id="RHEA-COMP:9613"/>
        <dbReference type="Rhea" id="RHEA-COMP:9622"/>
        <dbReference type="ChEBI" id="CHEBI:30616"/>
        <dbReference type="ChEBI" id="CHEBI:33019"/>
        <dbReference type="ChEBI" id="CHEBI:57427"/>
        <dbReference type="ChEBI" id="CHEBI:78442"/>
        <dbReference type="ChEBI" id="CHEBI:78494"/>
        <dbReference type="ChEBI" id="CHEBI:456215"/>
        <dbReference type="EC" id="6.1.1.4"/>
    </reaction>
</comment>
<evidence type="ECO:0000256" key="10">
    <source>
        <dbReference type="ARBA" id="ARBA00022801"/>
    </source>
</evidence>
<dbReference type="Pfam" id="PF00089">
    <property type="entry name" value="Trypsin"/>
    <property type="match status" value="5"/>
</dbReference>